<evidence type="ECO:0000256" key="3">
    <source>
        <dbReference type="ARBA" id="ARBA00023125"/>
    </source>
</evidence>
<dbReference type="Gene3D" id="1.10.10.10">
    <property type="entry name" value="Winged helix-like DNA-binding domain superfamily/Winged helix DNA-binding domain"/>
    <property type="match status" value="1"/>
</dbReference>
<keyword evidence="2" id="KW-0805">Transcription regulation</keyword>
<keyword evidence="3" id="KW-0238">DNA-binding</keyword>
<evidence type="ECO:0000256" key="1">
    <source>
        <dbReference type="ARBA" id="ARBA00009437"/>
    </source>
</evidence>
<gene>
    <name evidence="7" type="ORF">SCMU_37910</name>
</gene>
<name>A0ABM7Q050_SINCY</name>
<accession>A0ABM7Q050</accession>
<evidence type="ECO:0000313" key="7">
    <source>
        <dbReference type="EMBL" id="BCT77949.1"/>
    </source>
</evidence>
<dbReference type="InterPro" id="IPR000847">
    <property type="entry name" value="LysR_HTH_N"/>
</dbReference>
<feature type="region of interest" description="Disordered" evidence="5">
    <location>
        <begin position="295"/>
        <end position="330"/>
    </location>
</feature>
<sequence length="330" mass="36001">METRHLRYFVAVAEERHFGRAAQRLHMAQPPLSQQIKQLEEQLGTALFERTTRKVELTPAGELLLERGRRILQDLEELESDVAQVGAGAAGVLRIGLSGSATYRLLPTLVQKARRELPGLRLSVHGEMLTPDMVGDLEEGRLDVAVLRPPVDSPDVELAFLEQDRLVAALPADSPWAERAQLDLAELAGEPFVGYPAQSVVTRIFREACHREGFTPRVVQEAAETSTLLALVAAGMGLALVPMATRGFAFQGIVFRPVRNAPPVDLAVAWRRGGGTPLVRRFVALFDTVAAPRTEPARVVPPEPDRAPQPPAVVRTASTLAPLKESAHED</sequence>
<dbReference type="Proteomes" id="UP001319861">
    <property type="component" value="Chromosome"/>
</dbReference>
<comment type="similarity">
    <text evidence="1">Belongs to the LysR transcriptional regulatory family.</text>
</comment>
<dbReference type="Gene3D" id="3.40.190.10">
    <property type="entry name" value="Periplasmic binding protein-like II"/>
    <property type="match status" value="2"/>
</dbReference>
<dbReference type="InterPro" id="IPR036388">
    <property type="entry name" value="WH-like_DNA-bd_sf"/>
</dbReference>
<dbReference type="InterPro" id="IPR036390">
    <property type="entry name" value="WH_DNA-bd_sf"/>
</dbReference>
<evidence type="ECO:0000256" key="4">
    <source>
        <dbReference type="ARBA" id="ARBA00023163"/>
    </source>
</evidence>
<evidence type="ECO:0000256" key="5">
    <source>
        <dbReference type="SAM" id="MobiDB-lite"/>
    </source>
</evidence>
<feature type="compositionally biased region" description="Pro residues" evidence="5">
    <location>
        <begin position="299"/>
        <end position="311"/>
    </location>
</feature>
<reference evidence="7 8" key="1">
    <citation type="journal article" date="2021" name="J. Biosci. Bioeng.">
        <title>Identification and characterization of a chc gene cluster responsible for the aromatization pathway of cyclohexanecarboxylate degradation in Sinomonas cyclohexanicum ATCC 51369.</title>
        <authorList>
            <person name="Yamamoto T."/>
            <person name="Hasegawa Y."/>
            <person name="Lau P.C.K."/>
            <person name="Iwaki H."/>
        </authorList>
    </citation>
    <scope>NUCLEOTIDE SEQUENCE [LARGE SCALE GENOMIC DNA]</scope>
    <source>
        <strain evidence="7 8">ATCC 51369</strain>
    </source>
</reference>
<dbReference type="SUPFAM" id="SSF53850">
    <property type="entry name" value="Periplasmic binding protein-like II"/>
    <property type="match status" value="1"/>
</dbReference>
<evidence type="ECO:0000259" key="6">
    <source>
        <dbReference type="PROSITE" id="PS50931"/>
    </source>
</evidence>
<dbReference type="PRINTS" id="PR00039">
    <property type="entry name" value="HTHLYSR"/>
</dbReference>
<evidence type="ECO:0000256" key="2">
    <source>
        <dbReference type="ARBA" id="ARBA00023015"/>
    </source>
</evidence>
<dbReference type="EMBL" id="AP024525">
    <property type="protein sequence ID" value="BCT77949.1"/>
    <property type="molecule type" value="Genomic_DNA"/>
</dbReference>
<proteinExistence type="inferred from homology"/>
<dbReference type="CDD" id="cd08414">
    <property type="entry name" value="PBP2_LTTR_aromatics_like"/>
    <property type="match status" value="1"/>
</dbReference>
<dbReference type="RefSeq" id="WP_229230605.1">
    <property type="nucleotide sequence ID" value="NZ_AP024525.1"/>
</dbReference>
<dbReference type="Pfam" id="PF00126">
    <property type="entry name" value="HTH_1"/>
    <property type="match status" value="1"/>
</dbReference>
<dbReference type="Pfam" id="PF03466">
    <property type="entry name" value="LysR_substrate"/>
    <property type="match status" value="1"/>
</dbReference>
<dbReference type="PANTHER" id="PTHR30346:SF28">
    <property type="entry name" value="HTH-TYPE TRANSCRIPTIONAL REGULATOR CYNR"/>
    <property type="match status" value="1"/>
</dbReference>
<dbReference type="SUPFAM" id="SSF46785">
    <property type="entry name" value="Winged helix' DNA-binding domain"/>
    <property type="match status" value="1"/>
</dbReference>
<protein>
    <submittedName>
        <fullName evidence="7">LysR family transcriptional regulator</fullName>
    </submittedName>
</protein>
<organism evidence="7 8">
    <name type="scientific">Sinomonas cyclohexanicum</name>
    <name type="common">Corynebacterium cyclohexanicum</name>
    <dbReference type="NCBI Taxonomy" id="322009"/>
    <lineage>
        <taxon>Bacteria</taxon>
        <taxon>Bacillati</taxon>
        <taxon>Actinomycetota</taxon>
        <taxon>Actinomycetes</taxon>
        <taxon>Micrococcales</taxon>
        <taxon>Micrococcaceae</taxon>
        <taxon>Sinomonas</taxon>
    </lineage>
</organism>
<keyword evidence="4" id="KW-0804">Transcription</keyword>
<feature type="domain" description="HTH lysR-type" evidence="6">
    <location>
        <begin position="1"/>
        <end position="58"/>
    </location>
</feature>
<dbReference type="InterPro" id="IPR005119">
    <property type="entry name" value="LysR_subst-bd"/>
</dbReference>
<dbReference type="PROSITE" id="PS50931">
    <property type="entry name" value="HTH_LYSR"/>
    <property type="match status" value="1"/>
</dbReference>
<dbReference type="PANTHER" id="PTHR30346">
    <property type="entry name" value="TRANSCRIPTIONAL DUAL REGULATOR HCAR-RELATED"/>
    <property type="match status" value="1"/>
</dbReference>
<keyword evidence="8" id="KW-1185">Reference proteome</keyword>
<evidence type="ECO:0000313" key="8">
    <source>
        <dbReference type="Proteomes" id="UP001319861"/>
    </source>
</evidence>